<feature type="region of interest" description="Disordered" evidence="2">
    <location>
        <begin position="1"/>
        <end position="21"/>
    </location>
</feature>
<accession>A0A0C3Q8Q9</accession>
<evidence type="ECO:0000256" key="2">
    <source>
        <dbReference type="SAM" id="MobiDB-lite"/>
    </source>
</evidence>
<feature type="binding site" evidence="1">
    <location>
        <position position="199"/>
    </location>
    <ligand>
        <name>Zn(2+)</name>
        <dbReference type="ChEBI" id="CHEBI:29105"/>
    </ligand>
</feature>
<keyword evidence="1" id="KW-0479">Metal-binding</keyword>
<reference evidence="3 4" key="1">
    <citation type="submission" date="2014-04" db="EMBL/GenBank/DDBJ databases">
        <authorList>
            <consortium name="DOE Joint Genome Institute"/>
            <person name="Kuo A."/>
            <person name="Girlanda M."/>
            <person name="Perotto S."/>
            <person name="Kohler A."/>
            <person name="Nagy L.G."/>
            <person name="Floudas D."/>
            <person name="Copeland A."/>
            <person name="Barry K.W."/>
            <person name="Cichocki N."/>
            <person name="Veneault-Fourrey C."/>
            <person name="LaButti K."/>
            <person name="Lindquist E.A."/>
            <person name="Lipzen A."/>
            <person name="Lundell T."/>
            <person name="Morin E."/>
            <person name="Murat C."/>
            <person name="Sun H."/>
            <person name="Tunlid A."/>
            <person name="Henrissat B."/>
            <person name="Grigoriev I.V."/>
            <person name="Hibbett D.S."/>
            <person name="Martin F."/>
            <person name="Nordberg H.P."/>
            <person name="Cantor M.N."/>
            <person name="Hua S.X."/>
        </authorList>
    </citation>
    <scope>NUCLEOTIDE SEQUENCE [LARGE SCALE GENOMIC DNA]</scope>
    <source>
        <strain evidence="3 4">MUT 4182</strain>
    </source>
</reference>
<evidence type="ECO:0000256" key="1">
    <source>
        <dbReference type="PIRSR" id="PIRSR605301-1"/>
    </source>
</evidence>
<gene>
    <name evidence="3" type="ORF">M407DRAFT_245695</name>
</gene>
<keyword evidence="1" id="KW-0862">Zinc</keyword>
<organism evidence="3 4">
    <name type="scientific">Tulasnella calospora MUT 4182</name>
    <dbReference type="NCBI Taxonomy" id="1051891"/>
    <lineage>
        <taxon>Eukaryota</taxon>
        <taxon>Fungi</taxon>
        <taxon>Dikarya</taxon>
        <taxon>Basidiomycota</taxon>
        <taxon>Agaricomycotina</taxon>
        <taxon>Agaricomycetes</taxon>
        <taxon>Cantharellales</taxon>
        <taxon>Tulasnellaceae</taxon>
        <taxon>Tulasnella</taxon>
    </lineage>
</organism>
<dbReference type="SUPFAM" id="SSF101152">
    <property type="entry name" value="Mob1/phocein"/>
    <property type="match status" value="1"/>
</dbReference>
<dbReference type="Gene3D" id="1.20.140.30">
    <property type="entry name" value="MOB kinase activator"/>
    <property type="match status" value="1"/>
</dbReference>
<dbReference type="AlphaFoldDB" id="A0A0C3Q8Q9"/>
<dbReference type="EMBL" id="KN823162">
    <property type="protein sequence ID" value="KIO20771.1"/>
    <property type="molecule type" value="Genomic_DNA"/>
</dbReference>
<dbReference type="PANTHER" id="PTHR22599">
    <property type="entry name" value="MPS ONE BINDER KINASE ACTIVATOR-LIKE MOB"/>
    <property type="match status" value="1"/>
</dbReference>
<protein>
    <recommendedName>
        <fullName evidence="5">Maintenance of ploidy protein mob2</fullName>
    </recommendedName>
</protein>
<evidence type="ECO:0000313" key="4">
    <source>
        <dbReference type="Proteomes" id="UP000054248"/>
    </source>
</evidence>
<sequence>MNPNPIRRSPSPLAPPQQPAQFIYATPSPTTTSPYAASQLTGGSPFMASPNGGSEMTTGADGRPLYLCQPFIRAALVTGKFKNIVVLPKYVDVNEWVAINMFDFYTNLNLFLSVFSECCTQASCPTMSAAPGVDYTWVDNNRRQLRLAAPTYIDFVTTWIQNALDDPALFPTKFAHEFPSHFPTMVKQMYRQLLRIFAHLFYAHYPVLLHLHSEGHFNSLFAHFLAFGKEFEILDPRDIRGLGIGDLADRWKEMGILES</sequence>
<feature type="binding site" evidence="1">
    <location>
        <position position="119"/>
    </location>
    <ligand>
        <name>Zn(2+)</name>
        <dbReference type="ChEBI" id="CHEBI:29105"/>
    </ligand>
</feature>
<feature type="binding site" evidence="1">
    <location>
        <position position="204"/>
    </location>
    <ligand>
        <name>Zn(2+)</name>
        <dbReference type="ChEBI" id="CHEBI:29105"/>
    </ligand>
</feature>
<dbReference type="InterPro" id="IPR005301">
    <property type="entry name" value="MOB_kinase_act_fam"/>
</dbReference>
<dbReference type="SMART" id="SM01388">
    <property type="entry name" value="Mob1_phocein"/>
    <property type="match status" value="1"/>
</dbReference>
<keyword evidence="4" id="KW-1185">Reference proteome</keyword>
<evidence type="ECO:0000313" key="3">
    <source>
        <dbReference type="EMBL" id="KIO20771.1"/>
    </source>
</evidence>
<dbReference type="STRING" id="1051891.A0A0C3Q8Q9"/>
<dbReference type="InterPro" id="IPR036703">
    <property type="entry name" value="MOB_kinase_act_sf"/>
</dbReference>
<proteinExistence type="predicted"/>
<reference evidence="4" key="2">
    <citation type="submission" date="2015-01" db="EMBL/GenBank/DDBJ databases">
        <title>Evolutionary Origins and Diversification of the Mycorrhizal Mutualists.</title>
        <authorList>
            <consortium name="DOE Joint Genome Institute"/>
            <consortium name="Mycorrhizal Genomics Consortium"/>
            <person name="Kohler A."/>
            <person name="Kuo A."/>
            <person name="Nagy L.G."/>
            <person name="Floudas D."/>
            <person name="Copeland A."/>
            <person name="Barry K.W."/>
            <person name="Cichocki N."/>
            <person name="Veneault-Fourrey C."/>
            <person name="LaButti K."/>
            <person name="Lindquist E.A."/>
            <person name="Lipzen A."/>
            <person name="Lundell T."/>
            <person name="Morin E."/>
            <person name="Murat C."/>
            <person name="Riley R."/>
            <person name="Ohm R."/>
            <person name="Sun H."/>
            <person name="Tunlid A."/>
            <person name="Henrissat B."/>
            <person name="Grigoriev I.V."/>
            <person name="Hibbett D.S."/>
            <person name="Martin F."/>
        </authorList>
    </citation>
    <scope>NUCLEOTIDE SEQUENCE [LARGE SCALE GENOMIC DNA]</scope>
    <source>
        <strain evidence="4">MUT 4182</strain>
    </source>
</reference>
<dbReference type="Proteomes" id="UP000054248">
    <property type="component" value="Unassembled WGS sequence"/>
</dbReference>
<dbReference type="Pfam" id="PF03637">
    <property type="entry name" value="Mob1_phocein"/>
    <property type="match status" value="1"/>
</dbReference>
<name>A0A0C3Q8Q9_9AGAM</name>
<evidence type="ECO:0008006" key="5">
    <source>
        <dbReference type="Google" id="ProtNLM"/>
    </source>
</evidence>
<dbReference type="OrthoDB" id="8170117at2759"/>
<feature type="binding site" evidence="1">
    <location>
        <position position="124"/>
    </location>
    <ligand>
        <name>Zn(2+)</name>
        <dbReference type="ChEBI" id="CHEBI:29105"/>
    </ligand>
</feature>
<dbReference type="HOGENOM" id="CLU_038321_2_0_1"/>